<dbReference type="OrthoDB" id="422106at2759"/>
<evidence type="ECO:0000313" key="2">
    <source>
        <dbReference type="EMBL" id="GLC47816.1"/>
    </source>
</evidence>
<feature type="region of interest" description="Disordered" evidence="1">
    <location>
        <begin position="234"/>
        <end position="258"/>
    </location>
</feature>
<sequence length="594" mass="62635">MAEEFGIAAGGVGGGESHARVVFSLQQDQPDKLQSVLDEEREKHRRRAERFGTSYKDPGRVRKDFSLMMEARKERMRASHGFTTGDLDVFSPEEREKRAARATRFRLEAPLAPSLDEYKPDEEMEARARRAVKFGVPYQPTDAVLMDMDLYEQRREVDKDVERRPDTIYLYGVDVMSTKEVLSYFSEYGPVFVEWLDDSSCNVVFGDSNGAKRALVGKGSPLPPEVVAMSGLEAAAAQQQQQQQEGQQQQAGPGELDLGNDAAAAAQAAQAVRYQPELPVPDNLADVANLPYIWQKGQDFVKEGASISLVYRMATVEDVRDMNQPKRTRALWRGAAGGGGGGGGRAGRGRLRGVKRPFRRGGGGGDGDGPTDMDVEGEGPGAGEGGDGDGEPDVPMKRQRGVRGGQRQVLRDVRPSLQPYGGTSLLQVGAAVLPPKGHVLDYTELEDEDPAAAAAATAGEAAAATAGEAAAAPAPRLQGGDGGGAEGWAGGGRGWRGGRRGRGGGGGDGDRFEGDLREMLKARRRVTAAPAPPRGSQEEGEEGGYGSEGGLGGEEGGDGGRAVGEGEGNGDGAAGREEGEHGGGGGETVAEMDE</sequence>
<feature type="region of interest" description="Disordered" evidence="1">
    <location>
        <begin position="466"/>
        <end position="594"/>
    </location>
</feature>
<dbReference type="InterPro" id="IPR019416">
    <property type="entry name" value="NCBP3"/>
</dbReference>
<gene>
    <name evidence="2" type="primary">PLEST000602</name>
    <name evidence="2" type="ORF">PLESTB_000028800</name>
</gene>
<dbReference type="AlphaFoldDB" id="A0A9W6B8U5"/>
<accession>A0A9W6B8U5</accession>
<dbReference type="Proteomes" id="UP001165080">
    <property type="component" value="Unassembled WGS sequence"/>
</dbReference>
<dbReference type="EMBL" id="BRXU01000001">
    <property type="protein sequence ID" value="GLC47816.1"/>
    <property type="molecule type" value="Genomic_DNA"/>
</dbReference>
<feature type="compositionally biased region" description="Gly residues" evidence="1">
    <location>
        <begin position="335"/>
        <end position="346"/>
    </location>
</feature>
<feature type="region of interest" description="Disordered" evidence="1">
    <location>
        <begin position="25"/>
        <end position="57"/>
    </location>
</feature>
<keyword evidence="3" id="KW-1185">Reference proteome</keyword>
<evidence type="ECO:0000256" key="1">
    <source>
        <dbReference type="SAM" id="MobiDB-lite"/>
    </source>
</evidence>
<evidence type="ECO:0008006" key="4">
    <source>
        <dbReference type="Google" id="ProtNLM"/>
    </source>
</evidence>
<dbReference type="GO" id="GO:0005634">
    <property type="term" value="C:nucleus"/>
    <property type="evidence" value="ECO:0007669"/>
    <property type="project" value="TreeGrafter"/>
</dbReference>
<feature type="compositionally biased region" description="Low complexity" evidence="1">
    <location>
        <begin position="234"/>
        <end position="252"/>
    </location>
</feature>
<protein>
    <recommendedName>
        <fullName evidence="4">Nuclear cap-binding protein subunit 3</fullName>
    </recommendedName>
</protein>
<comment type="caution">
    <text evidence="2">The sequence shown here is derived from an EMBL/GenBank/DDBJ whole genome shotgun (WGS) entry which is preliminary data.</text>
</comment>
<feature type="compositionally biased region" description="Basic residues" evidence="1">
    <location>
        <begin position="347"/>
        <end position="359"/>
    </location>
</feature>
<dbReference type="GO" id="GO:0003729">
    <property type="term" value="F:mRNA binding"/>
    <property type="evidence" value="ECO:0007669"/>
    <property type="project" value="InterPro"/>
</dbReference>
<dbReference type="GO" id="GO:0000340">
    <property type="term" value="F:RNA 7-methylguanosine cap binding"/>
    <property type="evidence" value="ECO:0007669"/>
    <property type="project" value="InterPro"/>
</dbReference>
<dbReference type="Gene3D" id="3.30.70.330">
    <property type="match status" value="1"/>
</dbReference>
<feature type="compositionally biased region" description="Basic and acidic residues" evidence="1">
    <location>
        <begin position="508"/>
        <end position="521"/>
    </location>
</feature>
<dbReference type="InterPro" id="IPR012677">
    <property type="entry name" value="Nucleotide-bd_a/b_plait_sf"/>
</dbReference>
<dbReference type="PANTHER" id="PTHR16291:SF0">
    <property type="entry name" value="NUCLEAR CAP-BINDING PROTEIN SUBUNIT 3"/>
    <property type="match status" value="1"/>
</dbReference>
<dbReference type="PANTHER" id="PTHR16291">
    <property type="entry name" value="NUCLEAR CAP-BINDING PROTEIN SUBUNIT 3"/>
    <property type="match status" value="1"/>
</dbReference>
<proteinExistence type="predicted"/>
<feature type="compositionally biased region" description="Gly residues" evidence="1">
    <location>
        <begin position="543"/>
        <end position="573"/>
    </location>
</feature>
<name>A0A9W6B8U5_9CHLO</name>
<reference evidence="2 3" key="1">
    <citation type="journal article" date="2023" name="Commun. Biol.">
        <title>Reorganization of the ancestral sex-determining regions during the evolution of trioecy in Pleodorina starrii.</title>
        <authorList>
            <person name="Takahashi K."/>
            <person name="Suzuki S."/>
            <person name="Kawai-Toyooka H."/>
            <person name="Yamamoto K."/>
            <person name="Hamaji T."/>
            <person name="Ootsuki R."/>
            <person name="Yamaguchi H."/>
            <person name="Kawachi M."/>
            <person name="Higashiyama T."/>
            <person name="Nozaki H."/>
        </authorList>
    </citation>
    <scope>NUCLEOTIDE SEQUENCE [LARGE SCALE GENOMIC DNA]</scope>
    <source>
        <strain evidence="2 3">NIES-4479</strain>
    </source>
</reference>
<feature type="region of interest" description="Disordered" evidence="1">
    <location>
        <begin position="332"/>
        <end position="413"/>
    </location>
</feature>
<organism evidence="2 3">
    <name type="scientific">Pleodorina starrii</name>
    <dbReference type="NCBI Taxonomy" id="330485"/>
    <lineage>
        <taxon>Eukaryota</taxon>
        <taxon>Viridiplantae</taxon>
        <taxon>Chlorophyta</taxon>
        <taxon>core chlorophytes</taxon>
        <taxon>Chlorophyceae</taxon>
        <taxon>CS clade</taxon>
        <taxon>Chlamydomonadales</taxon>
        <taxon>Volvocaceae</taxon>
        <taxon>Pleodorina</taxon>
    </lineage>
</organism>
<dbReference type="Pfam" id="PF10309">
    <property type="entry name" value="NCBP3"/>
    <property type="match status" value="1"/>
</dbReference>
<evidence type="ECO:0000313" key="3">
    <source>
        <dbReference type="Proteomes" id="UP001165080"/>
    </source>
</evidence>
<feature type="compositionally biased region" description="Gly residues" evidence="1">
    <location>
        <begin position="479"/>
        <end position="495"/>
    </location>
</feature>